<dbReference type="EMBL" id="JAEKNN010000027">
    <property type="protein sequence ID" value="MBJ7609004.1"/>
    <property type="molecule type" value="Genomic_DNA"/>
</dbReference>
<reference evidence="1 2" key="1">
    <citation type="submission" date="2020-10" db="EMBL/GenBank/DDBJ databases">
        <title>Ca. Dormibacterota MAGs.</title>
        <authorList>
            <person name="Montgomery K."/>
        </authorList>
    </citation>
    <scope>NUCLEOTIDE SEQUENCE [LARGE SCALE GENOMIC DNA]</scope>
    <source>
        <strain evidence="1">Mitchell_Peninsula_5</strain>
    </source>
</reference>
<name>A0A934KM71_9BACT</name>
<dbReference type="AlphaFoldDB" id="A0A934KM71"/>
<proteinExistence type="predicted"/>
<protein>
    <submittedName>
        <fullName evidence="1">Uncharacterized protein</fullName>
    </submittedName>
</protein>
<gene>
    <name evidence="1" type="ORF">JF887_06190</name>
</gene>
<comment type="caution">
    <text evidence="1">The sequence shown here is derived from an EMBL/GenBank/DDBJ whole genome shotgun (WGS) entry which is preliminary data.</text>
</comment>
<accession>A0A934KM71</accession>
<evidence type="ECO:0000313" key="2">
    <source>
        <dbReference type="Proteomes" id="UP000614410"/>
    </source>
</evidence>
<evidence type="ECO:0000313" key="1">
    <source>
        <dbReference type="EMBL" id="MBJ7609004.1"/>
    </source>
</evidence>
<organism evidence="1 2">
    <name type="scientific">Candidatus Amunia macphersoniae</name>
    <dbReference type="NCBI Taxonomy" id="3127014"/>
    <lineage>
        <taxon>Bacteria</taxon>
        <taxon>Bacillati</taxon>
        <taxon>Candidatus Dormiibacterota</taxon>
        <taxon>Candidatus Dormibacteria</taxon>
        <taxon>Candidatus Aeolococcales</taxon>
        <taxon>Candidatus Aeolococcaceae</taxon>
        <taxon>Candidatus Amunia</taxon>
    </lineage>
</organism>
<sequence>MTSTDLPPVVSQLPWAIGHQGFLAAAGAVTGDGACCMFVIDKTIPASARPGYAALVIAYARANEPVTILEDGAAAVLIREGGVAAGEVAARRLLKQMSRLGLQQTLRAGVAPLTGDVGETIARVRHLAGGAAAGDVAVA</sequence>
<dbReference type="Proteomes" id="UP000614410">
    <property type="component" value="Unassembled WGS sequence"/>
</dbReference>